<dbReference type="PROSITE" id="PS51257">
    <property type="entry name" value="PROKAR_LIPOPROTEIN"/>
    <property type="match status" value="1"/>
</dbReference>
<evidence type="ECO:0008006" key="3">
    <source>
        <dbReference type="Google" id="ProtNLM"/>
    </source>
</evidence>
<dbReference type="RefSeq" id="WP_101770431.1">
    <property type="nucleotide sequence ID" value="NZ_NPIB01000048.1"/>
</dbReference>
<dbReference type="EMBL" id="NPIB01000048">
    <property type="protein sequence ID" value="PLC56002.1"/>
    <property type="molecule type" value="Genomic_DNA"/>
</dbReference>
<evidence type="ECO:0000313" key="2">
    <source>
        <dbReference type="Proteomes" id="UP000234420"/>
    </source>
</evidence>
<sequence length="161" mass="16394">MKKTIALTLLTASILTGCANGDYYKADTYSASQLNEKQEAKTIKILSITPAKVKIDNSQNQKEIAGAVGILSAIGGAFIGANNGSALAGGAIGGAVGAGAGSLVGSTVLVDGVTIGYSEDNHIYTSTQVGKMCEFKQGVALVVTTKANETRIQPNAQCPKN</sequence>
<name>A0A2N4ULV2_9GAMM</name>
<accession>A0A2N4ULV2</accession>
<organism evidence="1 2">
    <name type="scientific">Photobacterium carnosum</name>
    <dbReference type="NCBI Taxonomy" id="2023717"/>
    <lineage>
        <taxon>Bacteria</taxon>
        <taxon>Pseudomonadati</taxon>
        <taxon>Pseudomonadota</taxon>
        <taxon>Gammaproteobacteria</taxon>
        <taxon>Vibrionales</taxon>
        <taxon>Vibrionaceae</taxon>
        <taxon>Photobacterium</taxon>
    </lineage>
</organism>
<evidence type="ECO:0000313" key="1">
    <source>
        <dbReference type="EMBL" id="PLC56002.1"/>
    </source>
</evidence>
<dbReference type="Proteomes" id="UP000234420">
    <property type="component" value="Unassembled WGS sequence"/>
</dbReference>
<gene>
    <name evidence="1" type="ORF">CIK00_20750</name>
</gene>
<comment type="caution">
    <text evidence="1">The sequence shown here is derived from an EMBL/GenBank/DDBJ whole genome shotgun (WGS) entry which is preliminary data.</text>
</comment>
<proteinExistence type="predicted"/>
<reference evidence="1 2" key="1">
    <citation type="journal article" date="2018" name="Syst. Appl. Microbiol.">
        <title>Photobacterium carnosum sp. nov., isolated from spoiled modified atmosphere packaged poultry meat.</title>
        <authorList>
            <person name="Hilgarth M."/>
            <person name="Fuertes S."/>
            <person name="Ehrmann M."/>
            <person name="Vogel R.F."/>
        </authorList>
    </citation>
    <scope>NUCLEOTIDE SEQUENCE [LARGE SCALE GENOMIC DNA]</scope>
    <source>
        <strain evidence="1 2">TMW 2.2021</strain>
    </source>
</reference>
<dbReference type="AlphaFoldDB" id="A0A2N4ULV2"/>
<protein>
    <recommendedName>
        <fullName evidence="3">Glycine zipper 2TM domain-containing protein</fullName>
    </recommendedName>
</protein>
<keyword evidence="2" id="KW-1185">Reference proteome</keyword>